<feature type="region of interest" description="Disordered" evidence="1">
    <location>
        <begin position="109"/>
        <end position="141"/>
    </location>
</feature>
<dbReference type="InterPro" id="IPR036388">
    <property type="entry name" value="WH-like_DNA-bd_sf"/>
</dbReference>
<dbReference type="InterPro" id="IPR009057">
    <property type="entry name" value="Homeodomain-like_sf"/>
</dbReference>
<evidence type="ECO:0000313" key="3">
    <source>
        <dbReference type="Proteomes" id="UP000214646"/>
    </source>
</evidence>
<dbReference type="EMBL" id="NIDE01000008">
    <property type="protein sequence ID" value="OWK40175.1"/>
    <property type="molecule type" value="Genomic_DNA"/>
</dbReference>
<dbReference type="AlphaFoldDB" id="A0A225DUU8"/>
<comment type="caution">
    <text evidence="2">The sequence shown here is derived from an EMBL/GenBank/DDBJ whole genome shotgun (WGS) entry which is preliminary data.</text>
</comment>
<dbReference type="SUPFAM" id="SSF46689">
    <property type="entry name" value="Homeodomain-like"/>
    <property type="match status" value="1"/>
</dbReference>
<reference evidence="3" key="1">
    <citation type="submission" date="2017-06" db="EMBL/GenBank/DDBJ databases">
        <title>Genome analysis of Fimbriiglobus ruber SP5, the first member of the order Planctomycetales with confirmed chitinolytic capability.</title>
        <authorList>
            <person name="Ravin N.V."/>
            <person name="Rakitin A.L."/>
            <person name="Ivanova A.A."/>
            <person name="Beletsky A.V."/>
            <person name="Kulichevskaya I.S."/>
            <person name="Mardanov A.V."/>
            <person name="Dedysh S.N."/>
        </authorList>
    </citation>
    <scope>NUCLEOTIDE SEQUENCE [LARGE SCALE GENOMIC DNA]</scope>
    <source>
        <strain evidence="3">SP5</strain>
    </source>
</reference>
<dbReference type="Gene3D" id="1.10.10.10">
    <property type="entry name" value="Winged helix-like DNA-binding domain superfamily/Winged helix DNA-binding domain"/>
    <property type="match status" value="1"/>
</dbReference>
<evidence type="ECO:0000313" key="2">
    <source>
        <dbReference type="EMBL" id="OWK40175.1"/>
    </source>
</evidence>
<name>A0A225DUU8_9BACT</name>
<accession>A0A225DUU8</accession>
<keyword evidence="3" id="KW-1185">Reference proteome</keyword>
<sequence>MAAFSMDLRVRIFEARDAGESTSEIAERFDVSPAFVRRLLQRHRESGSLAPKSGPRGPQPKLRPQYEAIRTKIAEYPDLTAAEVRDQLQLRASTQTVWRALVALGLTFKKRHSKRPNANATMSKPPANSGQRPFASRPLSA</sequence>
<evidence type="ECO:0008006" key="4">
    <source>
        <dbReference type="Google" id="ProtNLM"/>
    </source>
</evidence>
<protein>
    <recommendedName>
        <fullName evidence="4">Transposase</fullName>
    </recommendedName>
</protein>
<gene>
    <name evidence="2" type="ORF">FRUB_05094</name>
</gene>
<organism evidence="2 3">
    <name type="scientific">Fimbriiglobus ruber</name>
    <dbReference type="NCBI Taxonomy" id="1908690"/>
    <lineage>
        <taxon>Bacteria</taxon>
        <taxon>Pseudomonadati</taxon>
        <taxon>Planctomycetota</taxon>
        <taxon>Planctomycetia</taxon>
        <taxon>Gemmatales</taxon>
        <taxon>Gemmataceae</taxon>
        <taxon>Fimbriiglobus</taxon>
    </lineage>
</organism>
<feature type="region of interest" description="Disordered" evidence="1">
    <location>
        <begin position="42"/>
        <end position="64"/>
    </location>
</feature>
<proteinExistence type="predicted"/>
<dbReference type="Proteomes" id="UP000214646">
    <property type="component" value="Unassembled WGS sequence"/>
</dbReference>
<evidence type="ECO:0000256" key="1">
    <source>
        <dbReference type="SAM" id="MobiDB-lite"/>
    </source>
</evidence>
<dbReference type="OrthoDB" id="287735at2"/>
<feature type="compositionally biased region" description="Polar residues" evidence="1">
    <location>
        <begin position="116"/>
        <end position="131"/>
    </location>
</feature>
<dbReference type="Pfam" id="PF13384">
    <property type="entry name" value="HTH_23"/>
    <property type="match status" value="1"/>
</dbReference>